<proteinExistence type="predicted"/>
<reference evidence="4 5" key="1">
    <citation type="submission" date="2019-12" db="EMBL/GenBank/DDBJ databases">
        <title>Lactobacillus hilgardii FLUB.</title>
        <authorList>
            <person name="Gustaw K."/>
        </authorList>
    </citation>
    <scope>NUCLEOTIDE SEQUENCE [LARGE SCALE GENOMIC DNA]</scope>
    <source>
        <strain evidence="4 5">FLUB</strain>
    </source>
</reference>
<dbReference type="GeneID" id="69058276"/>
<dbReference type="InterPro" id="IPR011856">
    <property type="entry name" value="tRNA_endonuc-like_dom_sf"/>
</dbReference>
<evidence type="ECO:0000313" key="5">
    <source>
        <dbReference type="Proteomes" id="UP000465035"/>
    </source>
</evidence>
<evidence type="ECO:0000259" key="2">
    <source>
        <dbReference type="Pfam" id="PF04471"/>
    </source>
</evidence>
<dbReference type="InterPro" id="IPR007560">
    <property type="entry name" value="Restrct_endonuc_IV_Mrr"/>
</dbReference>
<dbReference type="GO" id="GO:0003677">
    <property type="term" value="F:DNA binding"/>
    <property type="evidence" value="ECO:0007669"/>
    <property type="project" value="InterPro"/>
</dbReference>
<feature type="domain" description="Restriction endonuclease type IV Mrr" evidence="2">
    <location>
        <begin position="172"/>
        <end position="289"/>
    </location>
</feature>
<protein>
    <submittedName>
        <fullName evidence="4">Restriction endonuclease</fullName>
    </submittedName>
</protein>
<dbReference type="EMBL" id="CP047121">
    <property type="protein sequence ID" value="QHB52107.1"/>
    <property type="molecule type" value="Genomic_DNA"/>
</dbReference>
<dbReference type="PANTHER" id="PTHR30015">
    <property type="entry name" value="MRR RESTRICTION SYSTEM PROTEIN"/>
    <property type="match status" value="1"/>
</dbReference>
<name>A0A6P1E4F0_LENHI</name>
<keyword evidence="4" id="KW-0255">Endonuclease</keyword>
<dbReference type="InterPro" id="IPR025745">
    <property type="entry name" value="Mrr-like_N_dom"/>
</dbReference>
<keyword evidence="4" id="KW-0540">Nuclease</keyword>
<evidence type="ECO:0000256" key="1">
    <source>
        <dbReference type="ARBA" id="ARBA00022801"/>
    </source>
</evidence>
<dbReference type="InterPro" id="IPR011335">
    <property type="entry name" value="Restrct_endonuc-II-like"/>
</dbReference>
<dbReference type="Pfam" id="PF04471">
    <property type="entry name" value="Mrr_cat"/>
    <property type="match status" value="1"/>
</dbReference>
<dbReference type="PANTHER" id="PTHR30015:SF7">
    <property type="entry name" value="TYPE IV METHYL-DIRECTED RESTRICTION ENZYME ECOKMRR"/>
    <property type="match status" value="1"/>
</dbReference>
<dbReference type="Gene3D" id="3.40.1350.10">
    <property type="match status" value="1"/>
</dbReference>
<dbReference type="Pfam" id="PF14338">
    <property type="entry name" value="Mrr_N"/>
    <property type="match status" value="1"/>
</dbReference>
<keyword evidence="1" id="KW-0378">Hydrolase</keyword>
<accession>A0A6P1E4F0</accession>
<dbReference type="RefSeq" id="WP_003554085.1">
    <property type="nucleotide sequence ID" value="NZ_CABKOL010000102.1"/>
</dbReference>
<dbReference type="SUPFAM" id="SSF52980">
    <property type="entry name" value="Restriction endonuclease-like"/>
    <property type="match status" value="1"/>
</dbReference>
<gene>
    <name evidence="4" type="ORF">GQR93_07870</name>
</gene>
<dbReference type="AlphaFoldDB" id="A0A6P1E4F0"/>
<dbReference type="GO" id="GO:0009307">
    <property type="term" value="P:DNA restriction-modification system"/>
    <property type="evidence" value="ECO:0007669"/>
    <property type="project" value="InterPro"/>
</dbReference>
<evidence type="ECO:0000313" key="4">
    <source>
        <dbReference type="EMBL" id="QHB52107.1"/>
    </source>
</evidence>
<feature type="domain" description="Restriction system protein Mrr-like N-terminal" evidence="3">
    <location>
        <begin position="13"/>
        <end position="99"/>
    </location>
</feature>
<organism evidence="4 5">
    <name type="scientific">Lentilactobacillus hilgardii</name>
    <name type="common">Lactobacillus hilgardii</name>
    <dbReference type="NCBI Taxonomy" id="1588"/>
    <lineage>
        <taxon>Bacteria</taxon>
        <taxon>Bacillati</taxon>
        <taxon>Bacillota</taxon>
        <taxon>Bacilli</taxon>
        <taxon>Lactobacillales</taxon>
        <taxon>Lactobacillaceae</taxon>
        <taxon>Lentilactobacillus</taxon>
    </lineage>
</organism>
<dbReference type="GO" id="GO:0015666">
    <property type="term" value="F:restriction endodeoxyribonuclease activity"/>
    <property type="evidence" value="ECO:0007669"/>
    <property type="project" value="TreeGrafter"/>
</dbReference>
<dbReference type="Proteomes" id="UP000465035">
    <property type="component" value="Chromosome"/>
</dbReference>
<evidence type="ECO:0000259" key="3">
    <source>
        <dbReference type="Pfam" id="PF14338"/>
    </source>
</evidence>
<dbReference type="InterPro" id="IPR052906">
    <property type="entry name" value="Type_IV_Methyl-Rstrct_Enzyme"/>
</dbReference>
<sequence>MVVNQNISGMPDWDKTVAMTLTVVNERDSWHRVELRKKVADDFKLPDKVRYRNSTKNPKNIIIENRIGWALSDLAISGAIERPQQGIYRITTLGKRLLAERGMNLTLAEVSNLPMFQEHQKEVAERRKRKGEISMDTIDDVEDTADVSEVLADKSDKYNIEVKTELLRQIMNSDPIFFEHLVVRLLSKMGYKGPNGSATVTPASGDDGIDGIINQDPLGTNTVYVQAKRYAKDNRVQRPQIQSFYGAIKGKGAESGVFITTSDFSRLAREYAENFRIVLVDGIELTDLMLEYEVGVQVKSDYKLYEIDNDFFD</sequence>